<gene>
    <name evidence="3" type="ORF">ACFOKC_07995</name>
</gene>
<dbReference type="GeneID" id="69116403"/>
<dbReference type="AlphaFoldDB" id="A0ABD5NF13"/>
<keyword evidence="4" id="KW-1185">Reference proteome</keyword>
<proteinExistence type="predicted"/>
<dbReference type="Gene3D" id="3.40.50.300">
    <property type="entry name" value="P-loop containing nucleotide triphosphate hydrolases"/>
    <property type="match status" value="1"/>
</dbReference>
<dbReference type="PANTHER" id="PTHR43384:SF6">
    <property type="entry name" value="SEPTUM SITE-DETERMINING PROTEIN MIND HOMOLOG, CHLOROPLASTIC"/>
    <property type="match status" value="1"/>
</dbReference>
<dbReference type="InterPro" id="IPR027417">
    <property type="entry name" value="P-loop_NTPase"/>
</dbReference>
<protein>
    <submittedName>
        <fullName evidence="3">AAA family ATPase</fullName>
    </submittedName>
</protein>
<dbReference type="InterPro" id="IPR050625">
    <property type="entry name" value="ParA/MinD_ATPase"/>
</dbReference>
<name>A0ABD5NF13_9EURY</name>
<organism evidence="3 4">
    <name type="scientific">Halobacterium litoreum</name>
    <dbReference type="NCBI Taxonomy" id="2039234"/>
    <lineage>
        <taxon>Archaea</taxon>
        <taxon>Methanobacteriati</taxon>
        <taxon>Methanobacteriota</taxon>
        <taxon>Stenosarchaea group</taxon>
        <taxon>Halobacteria</taxon>
        <taxon>Halobacteriales</taxon>
        <taxon>Halobacteriaceae</taxon>
        <taxon>Halobacterium</taxon>
    </lineage>
</organism>
<evidence type="ECO:0000256" key="2">
    <source>
        <dbReference type="ARBA" id="ARBA00022840"/>
    </source>
</evidence>
<dbReference type="RefSeq" id="WP_232571211.1">
    <property type="nucleotide sequence ID" value="NZ_CP089466.1"/>
</dbReference>
<dbReference type="PANTHER" id="PTHR43384">
    <property type="entry name" value="SEPTUM SITE-DETERMINING PROTEIN MIND HOMOLOG, CHLOROPLASTIC-RELATED"/>
    <property type="match status" value="1"/>
</dbReference>
<keyword evidence="1" id="KW-0547">Nucleotide-binding</keyword>
<accession>A0ABD5NF13</accession>
<evidence type="ECO:0000313" key="3">
    <source>
        <dbReference type="EMBL" id="MFC3477664.1"/>
    </source>
</evidence>
<dbReference type="GO" id="GO:0005524">
    <property type="term" value="F:ATP binding"/>
    <property type="evidence" value="ECO:0007669"/>
    <property type="project" value="UniProtKB-KW"/>
</dbReference>
<evidence type="ECO:0000313" key="4">
    <source>
        <dbReference type="Proteomes" id="UP001595660"/>
    </source>
</evidence>
<evidence type="ECO:0000256" key="1">
    <source>
        <dbReference type="ARBA" id="ARBA00022741"/>
    </source>
</evidence>
<keyword evidence="2" id="KW-0067">ATP-binding</keyword>
<dbReference type="SUPFAM" id="SSF52540">
    <property type="entry name" value="P-loop containing nucleoside triphosphate hydrolases"/>
    <property type="match status" value="1"/>
</dbReference>
<sequence length="246" mass="24602">MEPRTAAFVGVAGGAGTTRLAVETAAALARDGASVGVFDAAFATQGLSQYVDGRIDTDATAVFAGDAAPADARHDLVADAPGTVAAYPAFAPFARLADAKTPAAAERLGGALDDLTDAHDYVLVDAPPVAANQAVAAVTDSDRVLAVAPPGDRGVDSLQRARGRLADVGAEFDLAVANRVSEAPPDADLAIPAHDDTGVPDDPAALSESGDFAASVAALAEAAFVAEIAADFENESLVAAAREKLP</sequence>
<reference evidence="3 4" key="1">
    <citation type="journal article" date="2019" name="Int. J. Syst. Evol. Microbiol.">
        <title>The Global Catalogue of Microorganisms (GCM) 10K type strain sequencing project: providing services to taxonomists for standard genome sequencing and annotation.</title>
        <authorList>
            <consortium name="The Broad Institute Genomics Platform"/>
            <consortium name="The Broad Institute Genome Sequencing Center for Infectious Disease"/>
            <person name="Wu L."/>
            <person name="Ma J."/>
        </authorList>
    </citation>
    <scope>NUCLEOTIDE SEQUENCE [LARGE SCALE GENOMIC DNA]</scope>
    <source>
        <strain evidence="3 4">CGMCC 1.12562</strain>
    </source>
</reference>
<dbReference type="EMBL" id="JBHRWN010000002">
    <property type="protein sequence ID" value="MFC3477664.1"/>
    <property type="molecule type" value="Genomic_DNA"/>
</dbReference>
<dbReference type="Proteomes" id="UP001595660">
    <property type="component" value="Unassembled WGS sequence"/>
</dbReference>
<comment type="caution">
    <text evidence="3">The sequence shown here is derived from an EMBL/GenBank/DDBJ whole genome shotgun (WGS) entry which is preliminary data.</text>
</comment>